<evidence type="ECO:0000313" key="10">
    <source>
        <dbReference type="EMBL" id="KAH0572560.1"/>
    </source>
</evidence>
<dbReference type="FunFam" id="3.30.70.870:FF:000002">
    <property type="entry name" value="Translation elongation factor 2"/>
    <property type="match status" value="1"/>
</dbReference>
<dbReference type="OrthoDB" id="364892at2759"/>
<dbReference type="CDD" id="cd01885">
    <property type="entry name" value="EF2"/>
    <property type="match status" value="1"/>
</dbReference>
<dbReference type="EMBL" id="KI546115">
    <property type="protein sequence ID" value="EST44480.1"/>
    <property type="molecule type" value="Genomic_DNA"/>
</dbReference>
<dbReference type="Gene3D" id="3.40.50.300">
    <property type="entry name" value="P-loop containing nucleotide triphosphate hydrolases"/>
    <property type="match status" value="1"/>
</dbReference>
<dbReference type="CDD" id="cd16261">
    <property type="entry name" value="EF2_snRNP_III"/>
    <property type="match status" value="1"/>
</dbReference>
<dbReference type="Gene3D" id="3.30.70.240">
    <property type="match status" value="1"/>
</dbReference>
<dbReference type="Pfam" id="PF14492">
    <property type="entry name" value="EFG_III"/>
    <property type="match status" value="1"/>
</dbReference>
<sequence>MPNFTIEEIRECMNHTERIRSMSVIAHVDHGKSTLTDSLIAAAGIISMGAAGNQRYTDTRQDEKDRGITIKSTGVSLFYNFSEDEKKESEQGFLINLIDSPGHVDFSSEVTAALRITDGALVVVDCCEGVCVQTETVLRQALGERVVPVLMLNKVDRVISELQCTGEEAYRIFEKTIGQVNELVTTYQDKKMKDMTLDPCKGVVAFGAGLQGWAFTITHFARLYMKKFGGELDYWTKNLWGNRFFNAATNKWTNKSRNEDGTENARGFAMYVMDPILDLYRAVMNDDKKKYSKMMKKFDIKLNPDESEESGKKLLKIVMQHFLPAAHALIEMIIVHLPSPQVAQQYRCETLYTGPMDDECANAIRNCDPAGPLVLYVSKMVPTVDRSRFFAFGRVFSGTVQTGQKVNILGPDYVPGKKHDLFVKNIQRTVLMMGARVEQVDDIPCGNTVGLVGVDQYIIKNGTLTTIDNAYPIRPMKFSVSPVVRVAIDCKNAKDLPKLHEGMKRLEKSDPCVLCIMDQDTNQNIIAGAGELHLEICLKDLRDDFCGGIEFTISDPVVQYRETITEKSERTVMAKSANKHNRLYFDAEPISEEVLQKMEEKEITPEQDSKVRARILADDFGWDVEEARKIWNFGPEGAPVMTNIILEATKGVQYLHEAKDHINSGFQMVCRTGVLCGESLTGACFKLKDATLHGDALHRGAGQLMPAARSAMYAACLISAPMLLEPIYLVDILAPEGCMGGIYQVMAKRRGTVVSEEPREGQPLSEVKAHLPVGESFGFDADLRAQTSGQAFPQCVFSHYALIASDPLVEGSQANTIVLTIRKRKGMKEGIPQVADYEDRM</sequence>
<dbReference type="InterPro" id="IPR005225">
    <property type="entry name" value="Small_GTP-bd"/>
</dbReference>
<keyword evidence="3" id="KW-0547">Nucleotide-binding</keyword>
<evidence type="ECO:0000313" key="11">
    <source>
        <dbReference type="Proteomes" id="UP000018208"/>
    </source>
</evidence>
<organism evidence="9">
    <name type="scientific">Spironucleus salmonicida</name>
    <dbReference type="NCBI Taxonomy" id="348837"/>
    <lineage>
        <taxon>Eukaryota</taxon>
        <taxon>Metamonada</taxon>
        <taxon>Diplomonadida</taxon>
        <taxon>Hexamitidae</taxon>
        <taxon>Hexamitinae</taxon>
        <taxon>Spironucleus</taxon>
    </lineage>
</organism>
<keyword evidence="4 9" id="KW-0251">Elongation factor</keyword>
<dbReference type="InterPro" id="IPR000795">
    <property type="entry name" value="T_Tr_GTP-bd_dom"/>
</dbReference>
<dbReference type="Pfam" id="PF03144">
    <property type="entry name" value="GTP_EFTU_D2"/>
    <property type="match status" value="1"/>
</dbReference>
<reference evidence="10" key="2">
    <citation type="submission" date="2020-12" db="EMBL/GenBank/DDBJ databases">
        <title>New Spironucleus salmonicida genome in near-complete chromosomes.</title>
        <authorList>
            <person name="Xu F."/>
            <person name="Kurt Z."/>
            <person name="Jimenez-Gonzalez A."/>
            <person name="Astvaldsson A."/>
            <person name="Andersson J.O."/>
            <person name="Svard S.G."/>
        </authorList>
    </citation>
    <scope>NUCLEOTIDE SEQUENCE</scope>
    <source>
        <strain evidence="10">ATCC 50377</strain>
    </source>
</reference>
<dbReference type="InterPro" id="IPR000640">
    <property type="entry name" value="EFG_V-like"/>
</dbReference>
<comment type="subcellular location">
    <subcellularLocation>
        <location evidence="1">Cytoplasm</location>
    </subcellularLocation>
</comment>
<evidence type="ECO:0000256" key="5">
    <source>
        <dbReference type="ARBA" id="ARBA00022917"/>
    </source>
</evidence>
<dbReference type="Gene3D" id="3.90.1430.10">
    <property type="entry name" value="Yeast translation eEF2 (G' domain)"/>
    <property type="match status" value="1"/>
</dbReference>
<dbReference type="InterPro" id="IPR035647">
    <property type="entry name" value="EFG_III/V"/>
</dbReference>
<gene>
    <name evidence="9" type="ORF">SS50377_15477</name>
    <name evidence="10" type="ORF">SS50377_24671</name>
</gene>
<dbReference type="SMART" id="SM00889">
    <property type="entry name" value="EFG_IV"/>
    <property type="match status" value="1"/>
</dbReference>
<dbReference type="InterPro" id="IPR041095">
    <property type="entry name" value="EFG_II"/>
</dbReference>
<evidence type="ECO:0000256" key="6">
    <source>
        <dbReference type="ARBA" id="ARBA00023134"/>
    </source>
</evidence>
<dbReference type="InterPro" id="IPR005517">
    <property type="entry name" value="Transl_elong_EFG/EF2_IV"/>
</dbReference>
<evidence type="ECO:0000256" key="2">
    <source>
        <dbReference type="ARBA" id="ARBA00022490"/>
    </source>
</evidence>
<keyword evidence="11" id="KW-1185">Reference proteome</keyword>
<dbReference type="PROSITE" id="PS51722">
    <property type="entry name" value="G_TR_2"/>
    <property type="match status" value="1"/>
</dbReference>
<dbReference type="GO" id="GO:0005829">
    <property type="term" value="C:cytosol"/>
    <property type="evidence" value="ECO:0007669"/>
    <property type="project" value="TreeGrafter"/>
</dbReference>
<dbReference type="InterPro" id="IPR004161">
    <property type="entry name" value="EFTu-like_2"/>
</dbReference>
<dbReference type="GO" id="GO:1990904">
    <property type="term" value="C:ribonucleoprotein complex"/>
    <property type="evidence" value="ECO:0007669"/>
    <property type="project" value="TreeGrafter"/>
</dbReference>
<reference evidence="9 10" key="1">
    <citation type="journal article" date="2014" name="PLoS Genet.">
        <title>The Genome of Spironucleus salmonicida Highlights a Fish Pathogen Adapted to Fluctuating Environments.</title>
        <authorList>
            <person name="Xu F."/>
            <person name="Jerlstrom-Hultqvist J."/>
            <person name="Einarsson E."/>
            <person name="Astvaldsson A."/>
            <person name="Svard S.G."/>
            <person name="Andersson J.O."/>
        </authorList>
    </citation>
    <scope>NUCLEOTIDE SEQUENCE</scope>
    <source>
        <strain evidence="10">ATCC 50377</strain>
    </source>
</reference>
<keyword evidence="5" id="KW-0648">Protein biosynthesis</keyword>
<evidence type="ECO:0000256" key="7">
    <source>
        <dbReference type="ARBA" id="ARBA00049117"/>
    </source>
</evidence>
<dbReference type="FunFam" id="3.40.50.300:FF:000058">
    <property type="entry name" value="Translation elongation factor 2"/>
    <property type="match status" value="1"/>
</dbReference>
<dbReference type="EMBL" id="AUWU02000005">
    <property type="protein sequence ID" value="KAH0572560.1"/>
    <property type="molecule type" value="Genomic_DNA"/>
</dbReference>
<dbReference type="FunFam" id="3.30.70.240:FF:000003">
    <property type="entry name" value="Translation elongation factor 2"/>
    <property type="match status" value="1"/>
</dbReference>
<accession>V6LIQ4</accession>
<dbReference type="PROSITE" id="PS00301">
    <property type="entry name" value="G_TR_1"/>
    <property type="match status" value="1"/>
</dbReference>
<dbReference type="SMART" id="SM00838">
    <property type="entry name" value="EFG_C"/>
    <property type="match status" value="1"/>
</dbReference>
<dbReference type="CDD" id="cd04096">
    <property type="entry name" value="eEF2_snRNP_like_C"/>
    <property type="match status" value="1"/>
</dbReference>
<dbReference type="Gene3D" id="2.40.30.10">
    <property type="entry name" value="Translation factors"/>
    <property type="match status" value="1"/>
</dbReference>
<evidence type="ECO:0000256" key="1">
    <source>
        <dbReference type="ARBA" id="ARBA00004496"/>
    </source>
</evidence>
<evidence type="ECO:0000259" key="8">
    <source>
        <dbReference type="PROSITE" id="PS51722"/>
    </source>
</evidence>
<dbReference type="Proteomes" id="UP000018208">
    <property type="component" value="Unassembled WGS sequence"/>
</dbReference>
<dbReference type="Pfam" id="PF03764">
    <property type="entry name" value="EFG_IV"/>
    <property type="match status" value="1"/>
</dbReference>
<dbReference type="Pfam" id="PF00679">
    <property type="entry name" value="EFG_C"/>
    <property type="match status" value="1"/>
</dbReference>
<dbReference type="CDD" id="cd01681">
    <property type="entry name" value="aeEF2_snRNP_like_IV"/>
    <property type="match status" value="1"/>
</dbReference>
<dbReference type="SUPFAM" id="SSF54980">
    <property type="entry name" value="EF-G C-terminal domain-like"/>
    <property type="match status" value="2"/>
</dbReference>
<dbReference type="GO" id="GO:0003746">
    <property type="term" value="F:translation elongation factor activity"/>
    <property type="evidence" value="ECO:0007669"/>
    <property type="project" value="UniProtKB-KW"/>
</dbReference>
<dbReference type="PANTHER" id="PTHR42908:SF10">
    <property type="entry name" value="EUKARYOTIC TRANSLATION ELONGATION FACTOR 2"/>
    <property type="match status" value="1"/>
</dbReference>
<evidence type="ECO:0000256" key="4">
    <source>
        <dbReference type="ARBA" id="ARBA00022768"/>
    </source>
</evidence>
<dbReference type="FunFam" id="3.90.1430.10:FF:000003">
    <property type="entry name" value="Elongation factor 2"/>
    <property type="match status" value="1"/>
</dbReference>
<dbReference type="NCBIfam" id="TIGR00231">
    <property type="entry name" value="small_GTP"/>
    <property type="match status" value="1"/>
</dbReference>
<dbReference type="SUPFAM" id="SSF50447">
    <property type="entry name" value="Translation proteins"/>
    <property type="match status" value="1"/>
</dbReference>
<dbReference type="FunFam" id="2.40.30.10:FF:000010">
    <property type="entry name" value="Translation elongation factor 2"/>
    <property type="match status" value="1"/>
</dbReference>
<evidence type="ECO:0000256" key="3">
    <source>
        <dbReference type="ARBA" id="ARBA00022741"/>
    </source>
</evidence>
<dbReference type="Gene3D" id="3.30.70.870">
    <property type="entry name" value="Elongation Factor G (Translational Gtpase), domain 3"/>
    <property type="match status" value="1"/>
</dbReference>
<dbReference type="CDD" id="cd16268">
    <property type="entry name" value="EF2_II"/>
    <property type="match status" value="1"/>
</dbReference>
<feature type="domain" description="Tr-type G" evidence="8">
    <location>
        <begin position="17"/>
        <end position="341"/>
    </location>
</feature>
<keyword evidence="2" id="KW-0963">Cytoplasm</keyword>
<dbReference type="InterPro" id="IPR027417">
    <property type="entry name" value="P-loop_NTPase"/>
</dbReference>
<dbReference type="SUPFAM" id="SSF52540">
    <property type="entry name" value="P-loop containing nucleoside triphosphate hydrolases"/>
    <property type="match status" value="1"/>
</dbReference>
<dbReference type="InterPro" id="IPR014721">
    <property type="entry name" value="Ribsml_uS5_D2-typ_fold_subgr"/>
</dbReference>
<protein>
    <submittedName>
        <fullName evidence="9">Elongation factor 2</fullName>
    </submittedName>
</protein>
<dbReference type="GO" id="GO:0003924">
    <property type="term" value="F:GTPase activity"/>
    <property type="evidence" value="ECO:0007669"/>
    <property type="project" value="InterPro"/>
</dbReference>
<dbReference type="GO" id="GO:0043022">
    <property type="term" value="F:ribosome binding"/>
    <property type="evidence" value="ECO:0007669"/>
    <property type="project" value="TreeGrafter"/>
</dbReference>
<proteinExistence type="predicted"/>
<name>V6LIQ4_9EUKA</name>
<dbReference type="PANTHER" id="PTHR42908">
    <property type="entry name" value="TRANSLATION ELONGATION FACTOR-RELATED"/>
    <property type="match status" value="1"/>
</dbReference>
<dbReference type="VEuPathDB" id="GiardiaDB:SS50377_24671"/>
<dbReference type="InterPro" id="IPR031157">
    <property type="entry name" value="G_TR_CS"/>
</dbReference>
<dbReference type="InterPro" id="IPR009000">
    <property type="entry name" value="Transl_B-barrel_sf"/>
</dbReference>
<dbReference type="InterPro" id="IPR020568">
    <property type="entry name" value="Ribosomal_Su5_D2-typ_SF"/>
</dbReference>
<dbReference type="PRINTS" id="PR00315">
    <property type="entry name" value="ELONGATNFCT"/>
</dbReference>
<dbReference type="SUPFAM" id="SSF54211">
    <property type="entry name" value="Ribosomal protein S5 domain 2-like"/>
    <property type="match status" value="1"/>
</dbReference>
<dbReference type="FunFam" id="3.30.230.10:FF:000112">
    <property type="entry name" value="Eukaryotic translation elongation factor 2"/>
    <property type="match status" value="1"/>
</dbReference>
<dbReference type="Gene3D" id="3.30.230.10">
    <property type="match status" value="1"/>
</dbReference>
<dbReference type="GO" id="GO:0005525">
    <property type="term" value="F:GTP binding"/>
    <property type="evidence" value="ECO:0007669"/>
    <property type="project" value="UniProtKB-KW"/>
</dbReference>
<dbReference type="AlphaFoldDB" id="V6LIQ4"/>
<dbReference type="Pfam" id="PF00009">
    <property type="entry name" value="GTP_EFTU"/>
    <property type="match status" value="1"/>
</dbReference>
<comment type="catalytic activity">
    <reaction evidence="7">
        <text>GTP + H2O = GDP + phosphate + H(+)</text>
        <dbReference type="Rhea" id="RHEA:19669"/>
        <dbReference type="ChEBI" id="CHEBI:15377"/>
        <dbReference type="ChEBI" id="CHEBI:15378"/>
        <dbReference type="ChEBI" id="CHEBI:37565"/>
        <dbReference type="ChEBI" id="CHEBI:43474"/>
        <dbReference type="ChEBI" id="CHEBI:58189"/>
    </reaction>
    <physiologicalReaction direction="left-to-right" evidence="7">
        <dbReference type="Rhea" id="RHEA:19670"/>
    </physiologicalReaction>
</comment>
<evidence type="ECO:0000313" key="9">
    <source>
        <dbReference type="EMBL" id="EST44480.1"/>
    </source>
</evidence>
<keyword evidence="6" id="KW-0342">GTP-binding</keyword>